<proteinExistence type="predicted"/>
<dbReference type="Proteomes" id="UP000433089">
    <property type="component" value="Unassembled WGS sequence"/>
</dbReference>
<dbReference type="InterPro" id="IPR020139">
    <property type="entry name" value="DUF2642"/>
</dbReference>
<accession>A0A1K2BZU5</accession>
<sequence length="99" mass="10966">MTLTWVIAYAVGKYTSKGAGSMAQQGSPQLVSLVDPYVYQTLQKVVGMRLIVQTVKDTVRGKLKEVMPDHIVIEAGAKSVFYVRIQQIVSVMPDHSERV</sequence>
<name>A0A1K2BZU5_BACAB</name>
<protein>
    <recommendedName>
        <fullName evidence="3">DUF2642 domain-containing protein</fullName>
    </recommendedName>
</protein>
<evidence type="ECO:0000313" key="2">
    <source>
        <dbReference type="Proteomes" id="UP000433089"/>
    </source>
</evidence>
<evidence type="ECO:0000313" key="1">
    <source>
        <dbReference type="EMBL" id="VXC08904.1"/>
    </source>
</evidence>
<accession>A0A653W508</accession>
<dbReference type="EMBL" id="CABWLH010000010">
    <property type="protein sequence ID" value="VXC08904.1"/>
    <property type="molecule type" value="Genomic_DNA"/>
</dbReference>
<dbReference type="Pfam" id="PF10842">
    <property type="entry name" value="DUF2642"/>
    <property type="match status" value="1"/>
</dbReference>
<organism evidence="1 2">
    <name type="scientific">Bacillus altitudinis</name>
    <dbReference type="NCBI Taxonomy" id="293387"/>
    <lineage>
        <taxon>Bacteria</taxon>
        <taxon>Bacillati</taxon>
        <taxon>Bacillota</taxon>
        <taxon>Bacilli</taxon>
        <taxon>Bacillales</taxon>
        <taxon>Bacillaceae</taxon>
        <taxon>Bacillus</taxon>
    </lineage>
</organism>
<gene>
    <name evidence="1" type="ORF">BACI348_50239</name>
</gene>
<evidence type="ECO:0008006" key="3">
    <source>
        <dbReference type="Google" id="ProtNLM"/>
    </source>
</evidence>
<dbReference type="AlphaFoldDB" id="A0A1K2BZU5"/>
<reference evidence="1 2" key="1">
    <citation type="submission" date="2019-10" db="EMBL/GenBank/DDBJ databases">
        <authorList>
            <person name="Karimi E."/>
        </authorList>
    </citation>
    <scope>NUCLEOTIDE SEQUENCE [LARGE SCALE GENOMIC DNA]</scope>
    <source>
        <strain evidence="1">Bacillus sp. 348</strain>
    </source>
</reference>